<proteinExistence type="predicted"/>
<evidence type="ECO:0000313" key="2">
    <source>
        <dbReference type="Proteomes" id="UP000287746"/>
    </source>
</evidence>
<dbReference type="Proteomes" id="UP000287746">
    <property type="component" value="Unassembled WGS sequence"/>
</dbReference>
<comment type="caution">
    <text evidence="1">The sequence shown here is derived from an EMBL/GenBank/DDBJ whole genome shotgun (WGS) entry which is preliminary data.</text>
</comment>
<dbReference type="EMBL" id="QQYZ01000015">
    <property type="protein sequence ID" value="RSY81018.1"/>
    <property type="molecule type" value="Genomic_DNA"/>
</dbReference>
<accession>A0A430G0X0</accession>
<organism evidence="1 2">
    <name type="scientific">Sphingomonas koreensis</name>
    <dbReference type="NCBI Taxonomy" id="93064"/>
    <lineage>
        <taxon>Bacteria</taxon>
        <taxon>Pseudomonadati</taxon>
        <taxon>Pseudomonadota</taxon>
        <taxon>Alphaproteobacteria</taxon>
        <taxon>Sphingomonadales</taxon>
        <taxon>Sphingomonadaceae</taxon>
        <taxon>Sphingomonas</taxon>
    </lineage>
</organism>
<sequence length="89" mass="8925">MSNSATVRQSRCIIIPAIPAALSAASSIESPPASNISRSRLTWSASRAAAWPGATAPSRRMPAASTSCCSAATRSGRATISAPPPSAGE</sequence>
<protein>
    <submittedName>
        <fullName evidence="1">Uncharacterized protein</fullName>
    </submittedName>
</protein>
<evidence type="ECO:0000313" key="1">
    <source>
        <dbReference type="EMBL" id="RSY81018.1"/>
    </source>
</evidence>
<reference evidence="1 2" key="1">
    <citation type="submission" date="2018-07" db="EMBL/GenBank/DDBJ databases">
        <title>Genomic and Epidemiologic Investigation of an Indolent Hospital Outbreak.</title>
        <authorList>
            <person name="Johnson R.C."/>
            <person name="Deming C."/>
            <person name="Conlan S."/>
            <person name="Zellmer C.J."/>
            <person name="Michelin A.V."/>
            <person name="Lee-Lin S."/>
            <person name="Thomas P.J."/>
            <person name="Park M."/>
            <person name="Weingarten R.A."/>
            <person name="Less J."/>
            <person name="Dekker J.P."/>
            <person name="Frank K.M."/>
            <person name="Musser K.A."/>
            <person name="Mcquiston J.R."/>
            <person name="Henderson D.K."/>
            <person name="Lau A.F."/>
            <person name="Palmore T.N."/>
            <person name="Segre J.A."/>
        </authorList>
    </citation>
    <scope>NUCLEOTIDE SEQUENCE [LARGE SCALE GENOMIC DNA]</scope>
    <source>
        <strain evidence="1 2">SK-CDC1_0717</strain>
    </source>
</reference>
<gene>
    <name evidence="1" type="ORF">DAH66_15065</name>
</gene>
<dbReference type="AlphaFoldDB" id="A0A430G0X0"/>
<name>A0A430G0X0_9SPHN</name>